<dbReference type="PANTHER" id="PTHR10655:SF64">
    <property type="entry name" value="PHOSPHOLIPASE_CARBOXYLESTERASE_THIOESTERASE DOMAIN-CONTAINING PROTEIN"/>
    <property type="match status" value="1"/>
</dbReference>
<proteinExistence type="inferred from homology"/>
<feature type="domain" description="Phospholipase/carboxylesterase/thioesterase" evidence="2">
    <location>
        <begin position="241"/>
        <end position="312"/>
    </location>
</feature>
<dbReference type="Proteomes" id="UP000182658">
    <property type="component" value="Unassembled WGS sequence"/>
</dbReference>
<dbReference type="InParanoid" id="A0A1J7JIR6"/>
<sequence>MDYPDPVVVPPRTLPHKQTFILLHGRGSSGAKFGPPLLDSPILTSPEPTSSAAVAADTTLSLSSAFPHARFVFPTAARRRATVYRRAYTHQWFDNWKLDPPATDREELQLPGLCETTAYLHGLLRAEIAAVPGGAANVVFGGLSQGCAASLTALLLWDGEPLGAVVGMCGWLPFAAGLVQQVSLVTNPPLTTGDDSADFDGDAFDPFEREDGEGGDVENEAAMMSAPARAVKWLKEEIQPPLADTNSAGSALGRTPIFLGHGTEDDRVSIVLGREAVDCLERLGFEVYWREYQSLGHWYSDHMLRDMVAFLREKKGWDFEK</sequence>
<dbReference type="GO" id="GO:0008474">
    <property type="term" value="F:palmitoyl-(protein) hydrolase activity"/>
    <property type="evidence" value="ECO:0007669"/>
    <property type="project" value="TreeGrafter"/>
</dbReference>
<keyword evidence="3" id="KW-0378">Hydrolase</keyword>
<reference evidence="3 4" key="1">
    <citation type="submission" date="2016-10" db="EMBL/GenBank/DDBJ databases">
        <title>Draft genome sequence of Coniochaeta ligniaria NRRL30616, a lignocellulolytic fungus for bioabatement of inhibitors in plant biomass hydrolysates.</title>
        <authorList>
            <consortium name="DOE Joint Genome Institute"/>
            <person name="Jimenez D.J."/>
            <person name="Hector R.E."/>
            <person name="Riley R."/>
            <person name="Sun H."/>
            <person name="Grigoriev I.V."/>
            <person name="Van Elsas J.D."/>
            <person name="Nichols N.N."/>
        </authorList>
    </citation>
    <scope>NUCLEOTIDE SEQUENCE [LARGE SCALE GENOMIC DNA]</scope>
    <source>
        <strain evidence="3 4">NRRL 30616</strain>
    </source>
</reference>
<evidence type="ECO:0000259" key="2">
    <source>
        <dbReference type="Pfam" id="PF02230"/>
    </source>
</evidence>
<evidence type="ECO:0000313" key="4">
    <source>
        <dbReference type="Proteomes" id="UP000182658"/>
    </source>
</evidence>
<keyword evidence="4" id="KW-1185">Reference proteome</keyword>
<dbReference type="STRING" id="1408157.A0A1J7JIR6"/>
<evidence type="ECO:0000256" key="1">
    <source>
        <dbReference type="ARBA" id="ARBA00006499"/>
    </source>
</evidence>
<dbReference type="InterPro" id="IPR003140">
    <property type="entry name" value="PLipase/COase/thioEstase"/>
</dbReference>
<gene>
    <name evidence="3" type="ORF">CONLIGDRAFT_409482</name>
</gene>
<dbReference type="InterPro" id="IPR029058">
    <property type="entry name" value="AB_hydrolase_fold"/>
</dbReference>
<evidence type="ECO:0000313" key="3">
    <source>
        <dbReference type="EMBL" id="OIW29180.1"/>
    </source>
</evidence>
<feature type="domain" description="Phospholipase/carboxylesterase/thioesterase" evidence="2">
    <location>
        <begin position="61"/>
        <end position="186"/>
    </location>
</feature>
<dbReference type="OrthoDB" id="2418081at2759"/>
<dbReference type="Pfam" id="PF02230">
    <property type="entry name" value="Abhydrolase_2"/>
    <property type="match status" value="2"/>
</dbReference>
<dbReference type="Gene3D" id="3.40.50.1820">
    <property type="entry name" value="alpha/beta hydrolase"/>
    <property type="match status" value="1"/>
</dbReference>
<dbReference type="AlphaFoldDB" id="A0A1J7JIR6"/>
<dbReference type="EMBL" id="KV875098">
    <property type="protein sequence ID" value="OIW29180.1"/>
    <property type="molecule type" value="Genomic_DNA"/>
</dbReference>
<protein>
    <submittedName>
        <fullName evidence="3">Alpha/beta-hydrolase</fullName>
    </submittedName>
</protein>
<comment type="similarity">
    <text evidence="1">Belongs to the AB hydrolase superfamily. AB hydrolase 2 family.</text>
</comment>
<name>A0A1J7JIR6_9PEZI</name>
<dbReference type="GO" id="GO:0052689">
    <property type="term" value="F:carboxylic ester hydrolase activity"/>
    <property type="evidence" value="ECO:0007669"/>
    <property type="project" value="TreeGrafter"/>
</dbReference>
<accession>A0A1J7JIR6</accession>
<dbReference type="SUPFAM" id="SSF53474">
    <property type="entry name" value="alpha/beta-Hydrolases"/>
    <property type="match status" value="1"/>
</dbReference>
<organism evidence="3 4">
    <name type="scientific">Coniochaeta ligniaria NRRL 30616</name>
    <dbReference type="NCBI Taxonomy" id="1408157"/>
    <lineage>
        <taxon>Eukaryota</taxon>
        <taxon>Fungi</taxon>
        <taxon>Dikarya</taxon>
        <taxon>Ascomycota</taxon>
        <taxon>Pezizomycotina</taxon>
        <taxon>Sordariomycetes</taxon>
        <taxon>Sordariomycetidae</taxon>
        <taxon>Coniochaetales</taxon>
        <taxon>Coniochaetaceae</taxon>
        <taxon>Coniochaeta</taxon>
    </lineage>
</organism>
<dbReference type="PANTHER" id="PTHR10655">
    <property type="entry name" value="LYSOPHOSPHOLIPASE-RELATED"/>
    <property type="match status" value="1"/>
</dbReference>
<dbReference type="InterPro" id="IPR050565">
    <property type="entry name" value="LYPA1-2/EST-like"/>
</dbReference>
<dbReference type="GO" id="GO:0005737">
    <property type="term" value="C:cytoplasm"/>
    <property type="evidence" value="ECO:0007669"/>
    <property type="project" value="TreeGrafter"/>
</dbReference>